<evidence type="ECO:0000313" key="1">
    <source>
        <dbReference type="EMBL" id="CAK9266730.1"/>
    </source>
</evidence>
<dbReference type="Proteomes" id="UP001497444">
    <property type="component" value="Chromosome 19"/>
</dbReference>
<keyword evidence="2" id="KW-1185">Reference proteome</keyword>
<organism evidence="1 2">
    <name type="scientific">Sphagnum jensenii</name>
    <dbReference type="NCBI Taxonomy" id="128206"/>
    <lineage>
        <taxon>Eukaryota</taxon>
        <taxon>Viridiplantae</taxon>
        <taxon>Streptophyta</taxon>
        <taxon>Embryophyta</taxon>
        <taxon>Bryophyta</taxon>
        <taxon>Sphagnophytina</taxon>
        <taxon>Sphagnopsida</taxon>
        <taxon>Sphagnales</taxon>
        <taxon>Sphagnaceae</taxon>
        <taxon>Sphagnum</taxon>
    </lineage>
</organism>
<dbReference type="EMBL" id="OZ020114">
    <property type="protein sequence ID" value="CAK9266730.1"/>
    <property type="molecule type" value="Genomic_DNA"/>
</dbReference>
<accession>A0ABP0WME9</accession>
<gene>
    <name evidence="1" type="ORF">CSSPJE1EN1_LOCUS12208</name>
</gene>
<evidence type="ECO:0000313" key="2">
    <source>
        <dbReference type="Proteomes" id="UP001497444"/>
    </source>
</evidence>
<name>A0ABP0WME9_9BRYO</name>
<sequence length="120" mass="13012">MQQSQADSQLPHRMPAAFIACNPEPMGLKERQVPYAAEEAKMVTSYFQGKPCVGKYMTKRAVLEGLSNSTVVLLGHTWLSLFEGTAIETKHMKAEQADQVLMAAEIATLSISSGLVVLSA</sequence>
<protein>
    <submittedName>
        <fullName evidence="1">Uncharacterized protein</fullName>
    </submittedName>
</protein>
<reference evidence="1" key="1">
    <citation type="submission" date="2024-02" db="EMBL/GenBank/DDBJ databases">
        <authorList>
            <consortium name="ELIXIR-Norway"/>
            <consortium name="Elixir Norway"/>
        </authorList>
    </citation>
    <scope>NUCLEOTIDE SEQUENCE</scope>
</reference>
<proteinExistence type="predicted"/>